<gene>
    <name evidence="1" type="ORF">GRJ2_002144900</name>
</gene>
<dbReference type="EMBL" id="BAAFJT010000016">
    <property type="protein sequence ID" value="GAB0196796.1"/>
    <property type="molecule type" value="Genomic_DNA"/>
</dbReference>
<name>A0ABC9XGI0_GRUJA</name>
<evidence type="ECO:0000313" key="1">
    <source>
        <dbReference type="EMBL" id="GAB0196796.1"/>
    </source>
</evidence>
<keyword evidence="2" id="KW-1185">Reference proteome</keyword>
<protein>
    <submittedName>
        <fullName evidence="1">Uncharacterized protein</fullName>
    </submittedName>
</protein>
<proteinExistence type="predicted"/>
<organism evidence="1 2">
    <name type="scientific">Grus japonensis</name>
    <name type="common">Japanese crane</name>
    <name type="synonym">Red-crowned crane</name>
    <dbReference type="NCBI Taxonomy" id="30415"/>
    <lineage>
        <taxon>Eukaryota</taxon>
        <taxon>Metazoa</taxon>
        <taxon>Chordata</taxon>
        <taxon>Craniata</taxon>
        <taxon>Vertebrata</taxon>
        <taxon>Euteleostomi</taxon>
        <taxon>Archelosauria</taxon>
        <taxon>Archosauria</taxon>
        <taxon>Dinosauria</taxon>
        <taxon>Saurischia</taxon>
        <taxon>Theropoda</taxon>
        <taxon>Coelurosauria</taxon>
        <taxon>Aves</taxon>
        <taxon>Neognathae</taxon>
        <taxon>Neoaves</taxon>
        <taxon>Gruiformes</taxon>
        <taxon>Gruidae</taxon>
        <taxon>Grus</taxon>
    </lineage>
</organism>
<accession>A0ABC9XGI0</accession>
<dbReference type="AlphaFoldDB" id="A0ABC9XGI0"/>
<sequence>MVLFLDPVLTTVYAATFLCQTKLDWMATSTLSGTALVQSWSNQPESSKAPLWGSWNNKDTPTRIISVLYLSVEEQIPQTGWHWQLGYHDTLRKYFCTVLSAAKAVSTENLPKKRILLSWAMLHNPESSCIVHTLRSSLKVRWATAGRLAALDGKCPCNHGRTENQREGSVVWEREVAADLIPH</sequence>
<evidence type="ECO:0000313" key="2">
    <source>
        <dbReference type="Proteomes" id="UP001623348"/>
    </source>
</evidence>
<comment type="caution">
    <text evidence="1">The sequence shown here is derived from an EMBL/GenBank/DDBJ whole genome shotgun (WGS) entry which is preliminary data.</text>
</comment>
<dbReference type="Proteomes" id="UP001623348">
    <property type="component" value="Unassembled WGS sequence"/>
</dbReference>
<reference evidence="1 2" key="1">
    <citation type="submission" date="2024-06" db="EMBL/GenBank/DDBJ databases">
        <title>The draft genome of Grus japonensis, version 3.</title>
        <authorList>
            <person name="Nabeshima K."/>
            <person name="Suzuki S."/>
            <person name="Onuma M."/>
        </authorList>
    </citation>
    <scope>NUCLEOTIDE SEQUENCE [LARGE SCALE GENOMIC DNA]</scope>
    <source>
        <strain evidence="1 2">451A</strain>
    </source>
</reference>